<sequence length="42" mass="4641">MQLGVAAKVVLDEFVYLEEGFFQVALGMLTTLFKQHIPISVG</sequence>
<dbReference type="KEGG" id="ttu:TERTU_2879"/>
<dbReference type="EMBL" id="CP001614">
    <property type="protein sequence ID" value="ACR12097.1"/>
    <property type="molecule type" value="Genomic_DNA"/>
</dbReference>
<protein>
    <submittedName>
        <fullName evidence="1">Uncharacterized protein</fullName>
    </submittedName>
</protein>
<organism evidence="1 2">
    <name type="scientific">Teredinibacter turnerae (strain ATCC 39867 / T7901)</name>
    <dbReference type="NCBI Taxonomy" id="377629"/>
    <lineage>
        <taxon>Bacteria</taxon>
        <taxon>Pseudomonadati</taxon>
        <taxon>Pseudomonadota</taxon>
        <taxon>Gammaproteobacteria</taxon>
        <taxon>Cellvibrionales</taxon>
        <taxon>Cellvibrionaceae</taxon>
        <taxon>Teredinibacter</taxon>
    </lineage>
</organism>
<evidence type="ECO:0000313" key="1">
    <source>
        <dbReference type="EMBL" id="ACR12097.1"/>
    </source>
</evidence>
<dbReference type="AlphaFoldDB" id="C5BN96"/>
<proteinExistence type="predicted"/>
<name>C5BN96_TERTT</name>
<dbReference type="HOGENOM" id="CLU_3259036_0_0_6"/>
<gene>
    <name evidence="1" type="ordered locus">TERTU_2879</name>
</gene>
<keyword evidence="2" id="KW-1185">Reference proteome</keyword>
<reference evidence="1 2" key="1">
    <citation type="journal article" date="2009" name="PLoS ONE">
        <title>The complete genome of Teredinibacter turnerae T7901: an intracellular endosymbiont of marine wood-boring bivalves (shipworms).</title>
        <authorList>
            <person name="Yang J.C."/>
            <person name="Madupu R."/>
            <person name="Durkin A.S."/>
            <person name="Ekborg N.A."/>
            <person name="Pedamallu C.S."/>
            <person name="Hostetler J.B."/>
            <person name="Radune D."/>
            <person name="Toms B.S."/>
            <person name="Henrissat B."/>
            <person name="Coutinho P.M."/>
            <person name="Schwarz S."/>
            <person name="Field L."/>
            <person name="Trindade-Silva A.E."/>
            <person name="Soares C.A.G."/>
            <person name="Elshahawi S."/>
            <person name="Hanora A."/>
            <person name="Schmidt E.W."/>
            <person name="Haygood M.G."/>
            <person name="Posfai J."/>
            <person name="Benner J."/>
            <person name="Madinger C."/>
            <person name="Nove J."/>
            <person name="Anton B."/>
            <person name="Chaudhary K."/>
            <person name="Foster J."/>
            <person name="Holman A."/>
            <person name="Kumar S."/>
            <person name="Lessard P.A."/>
            <person name="Luyten Y.A."/>
            <person name="Slatko B."/>
            <person name="Wood N."/>
            <person name="Wu B."/>
            <person name="Teplitski M."/>
            <person name="Mougous J.D."/>
            <person name="Ward N."/>
            <person name="Eisen J.A."/>
            <person name="Badger J.H."/>
            <person name="Distel D.L."/>
        </authorList>
    </citation>
    <scope>NUCLEOTIDE SEQUENCE [LARGE SCALE GENOMIC DNA]</scope>
    <source>
        <strain evidence="2">ATCC 39867 / T7901</strain>
    </source>
</reference>
<dbReference type="Proteomes" id="UP000009080">
    <property type="component" value="Chromosome"/>
</dbReference>
<dbReference type="STRING" id="377629.TERTU_2879"/>
<accession>C5BN96</accession>
<evidence type="ECO:0000313" key="2">
    <source>
        <dbReference type="Proteomes" id="UP000009080"/>
    </source>
</evidence>